<evidence type="ECO:0000259" key="1">
    <source>
        <dbReference type="Pfam" id="PF01869"/>
    </source>
</evidence>
<dbReference type="OrthoDB" id="8701357at2"/>
<reference evidence="2 3" key="1">
    <citation type="submission" date="2018-11" db="EMBL/GenBank/DDBJ databases">
        <title>Genomes From Bacteria Associated with the Canine Oral Cavity: a Test Case for Automated Genome-Based Taxonomic Assignment.</title>
        <authorList>
            <person name="Coil D.A."/>
            <person name="Jospin G."/>
            <person name="Darling A.E."/>
            <person name="Wallis C."/>
            <person name="Davis I.J."/>
            <person name="Harris S."/>
            <person name="Eisen J.A."/>
            <person name="Holcombe L.J."/>
            <person name="O'Flynn C."/>
        </authorList>
    </citation>
    <scope>NUCLEOTIDE SEQUENCE [LARGE SCALE GENOMIC DNA]</scope>
    <source>
        <strain evidence="2 3">OH887_COT-365</strain>
    </source>
</reference>
<proteinExistence type="predicted"/>
<dbReference type="SUPFAM" id="SSF53067">
    <property type="entry name" value="Actin-like ATPase domain"/>
    <property type="match status" value="1"/>
</dbReference>
<dbReference type="Pfam" id="PF01869">
    <property type="entry name" value="BcrAD_BadFG"/>
    <property type="match status" value="1"/>
</dbReference>
<dbReference type="PANTHER" id="PTHR43190">
    <property type="entry name" value="N-ACETYL-D-GLUCOSAMINE KINASE"/>
    <property type="match status" value="1"/>
</dbReference>
<gene>
    <name evidence="2" type="ORF">EII34_14000</name>
</gene>
<dbReference type="InterPro" id="IPR002731">
    <property type="entry name" value="ATPase_BadF"/>
</dbReference>
<protein>
    <recommendedName>
        <fullName evidence="1">ATPase BadF/BadG/BcrA/BcrD type domain-containing protein</fullName>
    </recommendedName>
</protein>
<dbReference type="PANTHER" id="PTHR43190:SF3">
    <property type="entry name" value="N-ACETYL-D-GLUCOSAMINE KINASE"/>
    <property type="match status" value="1"/>
</dbReference>
<sequence length="300" mass="30101">MIDVLALDVGQTGVRSALDSAGRTVDGPELPGIVASRPLLPQIADRITAVLDGRRVDAVAIGASGLGAEDSARTLAALLGNKVGSVSIAHDSITSYLGALGDVSGAVVAAGTGAVTLAAGPDGVRRVDGWGHLLGDEGAGFWIGREALSAVLKAFDGRGPTTTLTEVARAEFGDLATLYLEVQSDPERVSRVAAWGRHVAEHAGSDAVSADISRRAGAALAASVAAGLRGVGADPVASRVGNVFRNPLIASSFASELTRLVPGVELREAIGNGLRGATLLPGLAPGSPLAGVTDHYTVTA</sequence>
<dbReference type="InterPro" id="IPR043129">
    <property type="entry name" value="ATPase_NBD"/>
</dbReference>
<dbReference type="EMBL" id="RQZG01000019">
    <property type="protein sequence ID" value="RRD03510.1"/>
    <property type="molecule type" value="Genomic_DNA"/>
</dbReference>
<dbReference type="InterPro" id="IPR052519">
    <property type="entry name" value="Euk-type_GlcNAc_Kinase"/>
</dbReference>
<dbReference type="AlphaFoldDB" id="A0A3P1T2F5"/>
<dbReference type="Proteomes" id="UP000280819">
    <property type="component" value="Unassembled WGS sequence"/>
</dbReference>
<accession>A0A3P1T2F5</accession>
<name>A0A3P1T2F5_9ACTN</name>
<dbReference type="RefSeq" id="WP_124845787.1">
    <property type="nucleotide sequence ID" value="NZ_RQZG01000019.1"/>
</dbReference>
<organism evidence="2 3">
    <name type="scientific">Arachnia propionica</name>
    <dbReference type="NCBI Taxonomy" id="1750"/>
    <lineage>
        <taxon>Bacteria</taxon>
        <taxon>Bacillati</taxon>
        <taxon>Actinomycetota</taxon>
        <taxon>Actinomycetes</taxon>
        <taxon>Propionibacteriales</taxon>
        <taxon>Propionibacteriaceae</taxon>
        <taxon>Arachnia</taxon>
    </lineage>
</organism>
<evidence type="ECO:0000313" key="3">
    <source>
        <dbReference type="Proteomes" id="UP000280819"/>
    </source>
</evidence>
<feature type="domain" description="ATPase BadF/BadG/BcrA/BcrD type" evidence="1">
    <location>
        <begin position="46"/>
        <end position="279"/>
    </location>
</feature>
<comment type="caution">
    <text evidence="2">The sequence shown here is derived from an EMBL/GenBank/DDBJ whole genome shotgun (WGS) entry which is preliminary data.</text>
</comment>
<evidence type="ECO:0000313" key="2">
    <source>
        <dbReference type="EMBL" id="RRD03510.1"/>
    </source>
</evidence>
<dbReference type="Gene3D" id="3.30.420.40">
    <property type="match status" value="2"/>
</dbReference>